<reference evidence="2 3" key="1">
    <citation type="submission" date="2019-05" db="EMBL/GenBank/DDBJ databases">
        <title>Another draft genome of Portunus trituberculatus and its Hox gene families provides insights of decapod evolution.</title>
        <authorList>
            <person name="Jeong J.-H."/>
            <person name="Song I."/>
            <person name="Kim S."/>
            <person name="Choi T."/>
            <person name="Kim D."/>
            <person name="Ryu S."/>
            <person name="Kim W."/>
        </authorList>
    </citation>
    <scope>NUCLEOTIDE SEQUENCE [LARGE SCALE GENOMIC DNA]</scope>
    <source>
        <tissue evidence="2">Muscle</tissue>
    </source>
</reference>
<feature type="compositionally biased region" description="Polar residues" evidence="1">
    <location>
        <begin position="17"/>
        <end position="36"/>
    </location>
</feature>
<dbReference type="AlphaFoldDB" id="A0A5B7I9E3"/>
<evidence type="ECO:0000256" key="1">
    <source>
        <dbReference type="SAM" id="MobiDB-lite"/>
    </source>
</evidence>
<proteinExistence type="predicted"/>
<keyword evidence="3" id="KW-1185">Reference proteome</keyword>
<sequence>MTPPARRDSVHPEAPTSVMSDKTRSPAQPQPSTALPSLSGRGATLVLGAARRGGPPRGAAAPGTHSWPTVLLLLTHLVPWWAGPPRGSGQQRGVAVNQVTSRERPPHAPSRPG</sequence>
<comment type="caution">
    <text evidence="2">The sequence shown here is derived from an EMBL/GenBank/DDBJ whole genome shotgun (WGS) entry which is preliminary data.</text>
</comment>
<accession>A0A5B7I9E3</accession>
<evidence type="ECO:0000313" key="3">
    <source>
        <dbReference type="Proteomes" id="UP000324222"/>
    </source>
</evidence>
<feature type="region of interest" description="Disordered" evidence="1">
    <location>
        <begin position="81"/>
        <end position="113"/>
    </location>
</feature>
<organism evidence="2 3">
    <name type="scientific">Portunus trituberculatus</name>
    <name type="common">Swimming crab</name>
    <name type="synonym">Neptunus trituberculatus</name>
    <dbReference type="NCBI Taxonomy" id="210409"/>
    <lineage>
        <taxon>Eukaryota</taxon>
        <taxon>Metazoa</taxon>
        <taxon>Ecdysozoa</taxon>
        <taxon>Arthropoda</taxon>
        <taxon>Crustacea</taxon>
        <taxon>Multicrustacea</taxon>
        <taxon>Malacostraca</taxon>
        <taxon>Eumalacostraca</taxon>
        <taxon>Eucarida</taxon>
        <taxon>Decapoda</taxon>
        <taxon>Pleocyemata</taxon>
        <taxon>Brachyura</taxon>
        <taxon>Eubrachyura</taxon>
        <taxon>Portunoidea</taxon>
        <taxon>Portunidae</taxon>
        <taxon>Portuninae</taxon>
        <taxon>Portunus</taxon>
    </lineage>
</organism>
<feature type="compositionally biased region" description="Basic and acidic residues" evidence="1">
    <location>
        <begin position="1"/>
        <end position="11"/>
    </location>
</feature>
<gene>
    <name evidence="2" type="ORF">E2C01_076706</name>
</gene>
<dbReference type="EMBL" id="VSRR010058768">
    <property type="protein sequence ID" value="MPC82061.1"/>
    <property type="molecule type" value="Genomic_DNA"/>
</dbReference>
<feature type="region of interest" description="Disordered" evidence="1">
    <location>
        <begin position="1"/>
        <end position="41"/>
    </location>
</feature>
<protein>
    <submittedName>
        <fullName evidence="2">Uncharacterized protein</fullName>
    </submittedName>
</protein>
<name>A0A5B7I9E3_PORTR</name>
<evidence type="ECO:0000313" key="2">
    <source>
        <dbReference type="EMBL" id="MPC82061.1"/>
    </source>
</evidence>
<dbReference type="Proteomes" id="UP000324222">
    <property type="component" value="Unassembled WGS sequence"/>
</dbReference>